<proteinExistence type="predicted"/>
<protein>
    <recommendedName>
        <fullName evidence="2">histidine kinase</fullName>
        <ecNumber evidence="2">2.7.13.3</ecNumber>
    </recommendedName>
</protein>
<evidence type="ECO:0000256" key="2">
    <source>
        <dbReference type="ARBA" id="ARBA00012438"/>
    </source>
</evidence>
<dbReference type="PRINTS" id="PR00344">
    <property type="entry name" value="BCTRLSENSOR"/>
</dbReference>
<dbReference type="EMBL" id="CP045119">
    <property type="protein sequence ID" value="QIN85083.1"/>
    <property type="molecule type" value="Genomic_DNA"/>
</dbReference>
<dbReference type="PANTHER" id="PTHR43065">
    <property type="entry name" value="SENSOR HISTIDINE KINASE"/>
    <property type="match status" value="1"/>
</dbReference>
<accession>A0A6G8QF54</accession>
<dbReference type="InterPro" id="IPR005467">
    <property type="entry name" value="His_kinase_dom"/>
</dbReference>
<dbReference type="Gene3D" id="1.10.287.130">
    <property type="match status" value="1"/>
</dbReference>
<sequence length="464" mass="50353">MDCLRTVGLFQNLPEERLEWIAERAQEVRLAAGDVIARQGDPPDGFYVILEGETEWTRKVGREEAFVVALGPGAIFAELIMVLDAPYPTTGRAVTDARLLKLDKTEFWEMLRICPEVLRGILATSVERAELHESVSQRHGKLISLGTMAAGLAHELNNPAAAISRAAAEARQTFRFSSEKAAKLGALPLDAEQRSLVADLPTRVSELPAPTLDSLDRSDLEDEVALWLEDRGVEGAWDVSPTLVGAGLDVARLDGLSGRLPQEALGDVLGWLASVVSGDGLLREIEESSSRISELVRAIKTYTHMDKAASKEVDVHAGLDSTLVMLGHKLKKGDVKVVREYEAGLPPVCGHAGELNQVWTNLLDNAIGAVGGHGRILVRTARENGRVLVEVGDDGPGIPEEIRSRMFEPFFTTKDVGKGTGLGLDISRRVVVDDHRGDIRVESRPGDTRFQVRLPIAPDTRGAS</sequence>
<evidence type="ECO:0000313" key="8">
    <source>
        <dbReference type="Proteomes" id="UP000501452"/>
    </source>
</evidence>
<keyword evidence="4" id="KW-0902">Two-component regulatory system</keyword>
<dbReference type="SMART" id="SM00100">
    <property type="entry name" value="cNMP"/>
    <property type="match status" value="1"/>
</dbReference>
<dbReference type="InterPro" id="IPR018490">
    <property type="entry name" value="cNMP-bd_dom_sf"/>
</dbReference>
<evidence type="ECO:0000256" key="3">
    <source>
        <dbReference type="ARBA" id="ARBA00022777"/>
    </source>
</evidence>
<dbReference type="InterPro" id="IPR036890">
    <property type="entry name" value="HATPase_C_sf"/>
</dbReference>
<dbReference type="GO" id="GO:0000160">
    <property type="term" value="P:phosphorelay signal transduction system"/>
    <property type="evidence" value="ECO:0007669"/>
    <property type="project" value="UniProtKB-KW"/>
</dbReference>
<dbReference type="Pfam" id="PF02518">
    <property type="entry name" value="HATPase_c"/>
    <property type="match status" value="1"/>
</dbReference>
<dbReference type="PROSITE" id="PS50109">
    <property type="entry name" value="HIS_KIN"/>
    <property type="match status" value="1"/>
</dbReference>
<dbReference type="GO" id="GO:0004673">
    <property type="term" value="F:protein histidine kinase activity"/>
    <property type="evidence" value="ECO:0007669"/>
    <property type="project" value="UniProtKB-EC"/>
</dbReference>
<feature type="domain" description="Histidine kinase" evidence="6">
    <location>
        <begin position="285"/>
        <end position="458"/>
    </location>
</feature>
<dbReference type="EC" id="2.7.13.3" evidence="2"/>
<dbReference type="SUPFAM" id="SSF55874">
    <property type="entry name" value="ATPase domain of HSP90 chaperone/DNA topoisomerase II/histidine kinase"/>
    <property type="match status" value="1"/>
</dbReference>
<evidence type="ECO:0000313" key="7">
    <source>
        <dbReference type="EMBL" id="QIN85083.1"/>
    </source>
</evidence>
<dbReference type="Proteomes" id="UP000501452">
    <property type="component" value="Chromosome"/>
</dbReference>
<dbReference type="Gene3D" id="3.30.565.10">
    <property type="entry name" value="Histidine kinase-like ATPase, C-terminal domain"/>
    <property type="match status" value="1"/>
</dbReference>
<organism evidence="7 8">
    <name type="scientific">Rubrobacter tropicus</name>
    <dbReference type="NCBI Taxonomy" id="2653851"/>
    <lineage>
        <taxon>Bacteria</taxon>
        <taxon>Bacillati</taxon>
        <taxon>Actinomycetota</taxon>
        <taxon>Rubrobacteria</taxon>
        <taxon>Rubrobacterales</taxon>
        <taxon>Rubrobacteraceae</taxon>
        <taxon>Rubrobacter</taxon>
    </lineage>
</organism>
<keyword evidence="3" id="KW-0808">Transferase</keyword>
<comment type="catalytic activity">
    <reaction evidence="1">
        <text>ATP + protein L-histidine = ADP + protein N-phospho-L-histidine.</text>
        <dbReference type="EC" id="2.7.13.3"/>
    </reaction>
</comment>
<dbReference type="CDD" id="cd00038">
    <property type="entry name" value="CAP_ED"/>
    <property type="match status" value="1"/>
</dbReference>
<keyword evidence="3" id="KW-0418">Kinase</keyword>
<dbReference type="KEGG" id="rub:GBA63_07840"/>
<dbReference type="SMART" id="SM00387">
    <property type="entry name" value="HATPase_c"/>
    <property type="match status" value="1"/>
</dbReference>
<dbReference type="InterPro" id="IPR014710">
    <property type="entry name" value="RmlC-like_jellyroll"/>
</dbReference>
<dbReference type="PANTHER" id="PTHR43065:SF48">
    <property type="entry name" value="HISTIDINE KINASE"/>
    <property type="match status" value="1"/>
</dbReference>
<evidence type="ECO:0000256" key="1">
    <source>
        <dbReference type="ARBA" id="ARBA00000085"/>
    </source>
</evidence>
<gene>
    <name evidence="7" type="ORF">GBA63_07840</name>
</gene>
<dbReference type="Gene3D" id="2.60.120.10">
    <property type="entry name" value="Jelly Rolls"/>
    <property type="match status" value="1"/>
</dbReference>
<reference evidence="7 8" key="1">
    <citation type="submission" date="2019-10" db="EMBL/GenBank/DDBJ databases">
        <title>Rubrobacter sp nov SCSIO 52090 isolated from a deep-sea sediment in the South China Sea.</title>
        <authorList>
            <person name="Chen R.W."/>
        </authorList>
    </citation>
    <scope>NUCLEOTIDE SEQUENCE [LARGE SCALE GENOMIC DNA]</scope>
    <source>
        <strain evidence="7 8">SCSIO 52909</strain>
    </source>
</reference>
<dbReference type="SUPFAM" id="SSF51206">
    <property type="entry name" value="cAMP-binding domain-like"/>
    <property type="match status" value="1"/>
</dbReference>
<keyword evidence="8" id="KW-1185">Reference proteome</keyword>
<dbReference type="InterPro" id="IPR004358">
    <property type="entry name" value="Sig_transdc_His_kin-like_C"/>
</dbReference>
<dbReference type="AlphaFoldDB" id="A0A6G8QF54"/>
<dbReference type="InterPro" id="IPR000595">
    <property type="entry name" value="cNMP-bd_dom"/>
</dbReference>
<dbReference type="PROSITE" id="PS50042">
    <property type="entry name" value="CNMP_BINDING_3"/>
    <property type="match status" value="1"/>
</dbReference>
<evidence type="ECO:0000259" key="5">
    <source>
        <dbReference type="PROSITE" id="PS50042"/>
    </source>
</evidence>
<name>A0A6G8QF54_9ACTN</name>
<evidence type="ECO:0000256" key="4">
    <source>
        <dbReference type="ARBA" id="ARBA00023012"/>
    </source>
</evidence>
<evidence type="ECO:0000259" key="6">
    <source>
        <dbReference type="PROSITE" id="PS50109"/>
    </source>
</evidence>
<dbReference type="InterPro" id="IPR003594">
    <property type="entry name" value="HATPase_dom"/>
</dbReference>
<feature type="domain" description="Cyclic nucleotide-binding" evidence="5">
    <location>
        <begin position="9"/>
        <end position="128"/>
    </location>
</feature>
<dbReference type="Pfam" id="PF00027">
    <property type="entry name" value="cNMP_binding"/>
    <property type="match status" value="1"/>
</dbReference>